<keyword evidence="3 5" id="KW-0378">Hydrolase</keyword>
<keyword evidence="10" id="KW-1185">Reference proteome</keyword>
<dbReference type="InterPro" id="IPR022398">
    <property type="entry name" value="Peptidase_S8_His-AS"/>
</dbReference>
<feature type="active site" description="Charge relay system" evidence="5">
    <location>
        <position position="216"/>
    </location>
</feature>
<evidence type="ECO:0000256" key="5">
    <source>
        <dbReference type="PROSITE-ProRule" id="PRU01240"/>
    </source>
</evidence>
<name>A0ABV3TZR8_9GAMM</name>
<dbReference type="Proteomes" id="UP001557484">
    <property type="component" value="Unassembled WGS sequence"/>
</dbReference>
<dbReference type="Pfam" id="PF00082">
    <property type="entry name" value="Peptidase_S8"/>
    <property type="match status" value="1"/>
</dbReference>
<dbReference type="SUPFAM" id="SSF54897">
    <property type="entry name" value="Protease propeptides/inhibitors"/>
    <property type="match status" value="1"/>
</dbReference>
<sequence length="620" mass="62644">MAVIKRGRLLLSGLIVASIAACGGGSGGVDVGAVGDALDVQATAIESSVSDGLTAGEPIEGQYIVLLNKATSPILSALSLDDLTSDLLDSVGGVLLGRFEYVVRGFVAQLTPEAAAQLAQNPLVKLVEQDSVVTIAATQNSATWGLDRIDQPSLPLDGRYSYNGDGSGTHIYIVDTGLRTSHQEFTGRVGSGRNFVSSGFFFSSTDPADVDDCNGHGTHVAGSAAGTTWGVAKAATVYPVRVLDCNGSGSNSGVIAGIDWLAGNHQSPAVANMSLGGGSSAALDEAVRAAIAAGVTFVVAAGNDNADACSGSPNRVAEALTVGSTSSNDARSSFSNKGTCVDIFAPGSAITSAWYQSNTDTNTISGTSMASPHVAGAAALILGQNPSASPAAVFSQLVGEGAVGRLSSIGTGSPNLLLQISDAGNGTPTDFPPSAAFTYSCTDLNCSFNAGSSTDDNGIASYQWSFGDGSSASGATPSHNFASAGSYTVALTVSDTAGQQNTAAQSVVVSLPGSGPCPECAQTSGTLSGTNAQQYTPSSGGFSSNGGQFRGFLEGAAGSDFDLYLEKRSGFIFQRWSVVASSENNGSDEALIYNGSSGTYRWRVKSFSGSGDYILYTDNP</sequence>
<dbReference type="PROSITE" id="PS00138">
    <property type="entry name" value="SUBTILASE_SER"/>
    <property type="match status" value="1"/>
</dbReference>
<proteinExistence type="inferred from homology"/>
<dbReference type="InterPro" id="IPR023827">
    <property type="entry name" value="Peptidase_S8_Asp-AS"/>
</dbReference>
<dbReference type="InterPro" id="IPR035986">
    <property type="entry name" value="PKD_dom_sf"/>
</dbReference>
<dbReference type="PROSITE" id="PS00137">
    <property type="entry name" value="SUBTILASE_HIS"/>
    <property type="match status" value="1"/>
</dbReference>
<evidence type="ECO:0000256" key="3">
    <source>
        <dbReference type="ARBA" id="ARBA00022801"/>
    </source>
</evidence>
<dbReference type="SMART" id="SM00089">
    <property type="entry name" value="PKD"/>
    <property type="match status" value="1"/>
</dbReference>
<keyword evidence="2 5" id="KW-0645">Protease</keyword>
<reference evidence="9 10" key="1">
    <citation type="journal article" date="2011" name="Int. J. Syst. Evol. Microbiol.">
        <title>Zhongshania antarctica gen. nov., sp. nov. and Zhongshania guokunii sp. nov., gammaproteobacteria respectively isolated from coastal attached (fast) ice and surface seawater of the Antarctic.</title>
        <authorList>
            <person name="Li H.J."/>
            <person name="Zhang X.Y."/>
            <person name="Chen C.X."/>
            <person name="Zhang Y.J."/>
            <person name="Gao Z.M."/>
            <person name="Yu Y."/>
            <person name="Chen X.L."/>
            <person name="Chen B."/>
            <person name="Zhang Y.Z."/>
        </authorList>
    </citation>
    <scope>NUCLEOTIDE SEQUENCE [LARGE SCALE GENOMIC DNA]</scope>
    <source>
        <strain evidence="9 10">R06B22</strain>
    </source>
</reference>
<dbReference type="InterPro" id="IPR010259">
    <property type="entry name" value="S8pro/Inhibitor_I9"/>
</dbReference>
<evidence type="ECO:0000313" key="10">
    <source>
        <dbReference type="Proteomes" id="UP001557484"/>
    </source>
</evidence>
<evidence type="ECO:0000259" key="8">
    <source>
        <dbReference type="PROSITE" id="PS50093"/>
    </source>
</evidence>
<feature type="signal peptide" evidence="7">
    <location>
        <begin position="1"/>
        <end position="20"/>
    </location>
</feature>
<evidence type="ECO:0000256" key="4">
    <source>
        <dbReference type="ARBA" id="ARBA00022825"/>
    </source>
</evidence>
<dbReference type="InterPro" id="IPR036852">
    <property type="entry name" value="Peptidase_S8/S53_dom_sf"/>
</dbReference>
<dbReference type="InterPro" id="IPR015500">
    <property type="entry name" value="Peptidase_S8_subtilisin-rel"/>
</dbReference>
<dbReference type="PROSITE" id="PS50093">
    <property type="entry name" value="PKD"/>
    <property type="match status" value="1"/>
</dbReference>
<dbReference type="CDD" id="cd04077">
    <property type="entry name" value="Peptidases_S8_PCSK9_ProteinaseK_like"/>
    <property type="match status" value="1"/>
</dbReference>
<comment type="similarity">
    <text evidence="1 5 6">Belongs to the peptidase S8 family.</text>
</comment>
<dbReference type="InterPro" id="IPR037045">
    <property type="entry name" value="S8pro/Inhibitor_I9_sf"/>
</dbReference>
<evidence type="ECO:0000256" key="2">
    <source>
        <dbReference type="ARBA" id="ARBA00022670"/>
    </source>
</evidence>
<dbReference type="Pfam" id="PF05922">
    <property type="entry name" value="Inhibitor_I9"/>
    <property type="match status" value="1"/>
</dbReference>
<dbReference type="InterPro" id="IPR023828">
    <property type="entry name" value="Peptidase_S8_Ser-AS"/>
</dbReference>
<dbReference type="InterPro" id="IPR022409">
    <property type="entry name" value="PKD/Chitinase_dom"/>
</dbReference>
<dbReference type="Pfam" id="PF18911">
    <property type="entry name" value="PKD_4"/>
    <property type="match status" value="1"/>
</dbReference>
<dbReference type="PROSITE" id="PS51892">
    <property type="entry name" value="SUBTILASE"/>
    <property type="match status" value="1"/>
</dbReference>
<organism evidence="9 10">
    <name type="scientific">Zhongshania arctica</name>
    <dbReference type="NCBI Taxonomy" id="3238302"/>
    <lineage>
        <taxon>Bacteria</taxon>
        <taxon>Pseudomonadati</taxon>
        <taxon>Pseudomonadota</taxon>
        <taxon>Gammaproteobacteria</taxon>
        <taxon>Cellvibrionales</taxon>
        <taxon>Spongiibacteraceae</taxon>
        <taxon>Zhongshania</taxon>
    </lineage>
</organism>
<keyword evidence="7" id="KW-0732">Signal</keyword>
<protein>
    <submittedName>
        <fullName evidence="9">S8 family serine peptidase</fullName>
    </submittedName>
</protein>
<dbReference type="PROSITE" id="PS51257">
    <property type="entry name" value="PROKAR_LIPOPROTEIN"/>
    <property type="match status" value="1"/>
</dbReference>
<feature type="chain" id="PRO_5045886587" evidence="7">
    <location>
        <begin position="21"/>
        <end position="620"/>
    </location>
</feature>
<evidence type="ECO:0000313" key="9">
    <source>
        <dbReference type="EMBL" id="MEX1667117.1"/>
    </source>
</evidence>
<dbReference type="CDD" id="cd00146">
    <property type="entry name" value="PKD"/>
    <property type="match status" value="1"/>
</dbReference>
<evidence type="ECO:0000256" key="7">
    <source>
        <dbReference type="SAM" id="SignalP"/>
    </source>
</evidence>
<dbReference type="InterPro" id="IPR000601">
    <property type="entry name" value="PKD_dom"/>
</dbReference>
<evidence type="ECO:0000256" key="1">
    <source>
        <dbReference type="ARBA" id="ARBA00011073"/>
    </source>
</evidence>
<gene>
    <name evidence="9" type="ORF">AB4875_16600</name>
</gene>
<dbReference type="Gene3D" id="3.40.50.200">
    <property type="entry name" value="Peptidase S8/S53 domain"/>
    <property type="match status" value="1"/>
</dbReference>
<accession>A0ABV3TZR8</accession>
<feature type="domain" description="PKD" evidence="8">
    <location>
        <begin position="429"/>
        <end position="516"/>
    </location>
</feature>
<dbReference type="Gene3D" id="2.60.120.380">
    <property type="match status" value="1"/>
</dbReference>
<dbReference type="SUPFAM" id="SSF49299">
    <property type="entry name" value="PKD domain"/>
    <property type="match status" value="1"/>
</dbReference>
<dbReference type="SUPFAM" id="SSF52743">
    <property type="entry name" value="Subtilisin-like"/>
    <property type="match status" value="1"/>
</dbReference>
<dbReference type="PRINTS" id="PR00723">
    <property type="entry name" value="SUBTILISIN"/>
</dbReference>
<dbReference type="Gene3D" id="3.30.70.80">
    <property type="entry name" value="Peptidase S8 propeptide/proteinase inhibitor I9"/>
    <property type="match status" value="1"/>
</dbReference>
<dbReference type="InterPro" id="IPR050131">
    <property type="entry name" value="Peptidase_S8_subtilisin-like"/>
</dbReference>
<dbReference type="PANTHER" id="PTHR43806">
    <property type="entry name" value="PEPTIDASE S8"/>
    <property type="match status" value="1"/>
</dbReference>
<evidence type="ECO:0000256" key="6">
    <source>
        <dbReference type="RuleBase" id="RU003355"/>
    </source>
</evidence>
<dbReference type="EMBL" id="JBFRYB010000002">
    <property type="protein sequence ID" value="MEX1667117.1"/>
    <property type="molecule type" value="Genomic_DNA"/>
</dbReference>
<dbReference type="RefSeq" id="WP_368377231.1">
    <property type="nucleotide sequence ID" value="NZ_JBFRYB010000002.1"/>
</dbReference>
<comment type="caution">
    <text evidence="9">The sequence shown here is derived from an EMBL/GenBank/DDBJ whole genome shotgun (WGS) entry which is preliminary data.</text>
</comment>
<feature type="active site" description="Charge relay system" evidence="5">
    <location>
        <position position="175"/>
    </location>
</feature>
<dbReference type="InterPro" id="IPR034193">
    <property type="entry name" value="PCSK9_ProteinaseK-like"/>
</dbReference>
<dbReference type="PANTHER" id="PTHR43806:SF11">
    <property type="entry name" value="CEREVISIN-RELATED"/>
    <property type="match status" value="1"/>
</dbReference>
<dbReference type="Gene3D" id="2.60.40.10">
    <property type="entry name" value="Immunoglobulins"/>
    <property type="match status" value="1"/>
</dbReference>
<dbReference type="InterPro" id="IPR013783">
    <property type="entry name" value="Ig-like_fold"/>
</dbReference>
<keyword evidence="4 5" id="KW-0720">Serine protease</keyword>
<feature type="active site" description="Charge relay system" evidence="5">
    <location>
        <position position="368"/>
    </location>
</feature>
<dbReference type="InterPro" id="IPR000209">
    <property type="entry name" value="Peptidase_S8/S53_dom"/>
</dbReference>
<dbReference type="PROSITE" id="PS00136">
    <property type="entry name" value="SUBTILASE_ASP"/>
    <property type="match status" value="1"/>
</dbReference>